<evidence type="ECO:0000313" key="2">
    <source>
        <dbReference type="EMBL" id="EGO62455.1"/>
    </source>
</evidence>
<accession>F7NNC9</accession>
<dbReference type="AlphaFoldDB" id="F7NNC9"/>
<feature type="region of interest" description="Disordered" evidence="1">
    <location>
        <begin position="1"/>
        <end position="28"/>
    </location>
</feature>
<sequence length="94" mass="10302">MPLPKGPAQSKTENAGADHQTPTNGKRVATKFSLSRWKEVKSKLIREKTCCWQSSSGNANLTEEISMGIAIFTYGWPVKKTGAMQFKNSFAGHA</sequence>
<reference evidence="2 3" key="1">
    <citation type="journal article" date="2011" name="EMBO J.">
        <title>Structural diversity of bacterial flagellar motors.</title>
        <authorList>
            <person name="Chen S."/>
            <person name="Beeby M."/>
            <person name="Murphy G.E."/>
            <person name="Leadbetter J.R."/>
            <person name="Hendrixson D.R."/>
            <person name="Briegel A."/>
            <person name="Li Z."/>
            <person name="Shi J."/>
            <person name="Tocheva E.I."/>
            <person name="Muller A."/>
            <person name="Dobro M.J."/>
            <person name="Jensen G.J."/>
        </authorList>
    </citation>
    <scope>NUCLEOTIDE SEQUENCE [LARGE SCALE GENOMIC DNA]</scope>
    <source>
        <strain evidence="2 3">DSM 6540</strain>
    </source>
</reference>
<proteinExistence type="predicted"/>
<evidence type="ECO:0000256" key="1">
    <source>
        <dbReference type="SAM" id="MobiDB-lite"/>
    </source>
</evidence>
<name>F7NNC9_9FIRM</name>
<keyword evidence="3" id="KW-1185">Reference proteome</keyword>
<dbReference type="STRING" id="1009370.ALO_18095"/>
<dbReference type="EMBL" id="AFGF01000217">
    <property type="protein sequence ID" value="EGO62455.1"/>
    <property type="molecule type" value="Genomic_DNA"/>
</dbReference>
<gene>
    <name evidence="2" type="ORF">ALO_18095</name>
</gene>
<protein>
    <submittedName>
        <fullName evidence="2">Uncharacterized protein</fullName>
    </submittedName>
</protein>
<evidence type="ECO:0000313" key="3">
    <source>
        <dbReference type="Proteomes" id="UP000003240"/>
    </source>
</evidence>
<dbReference type="Proteomes" id="UP000003240">
    <property type="component" value="Unassembled WGS sequence"/>
</dbReference>
<comment type="caution">
    <text evidence="2">The sequence shown here is derived from an EMBL/GenBank/DDBJ whole genome shotgun (WGS) entry which is preliminary data.</text>
</comment>
<organism evidence="2 3">
    <name type="scientific">Acetonema longum DSM 6540</name>
    <dbReference type="NCBI Taxonomy" id="1009370"/>
    <lineage>
        <taxon>Bacteria</taxon>
        <taxon>Bacillati</taxon>
        <taxon>Bacillota</taxon>
        <taxon>Negativicutes</taxon>
        <taxon>Acetonemataceae</taxon>
        <taxon>Acetonema</taxon>
    </lineage>
</organism>